<comment type="caution">
    <text evidence="1">The sequence shown here is derived from an EMBL/GenBank/DDBJ whole genome shotgun (WGS) entry which is preliminary data.</text>
</comment>
<dbReference type="EMBL" id="JAGFBR010000019">
    <property type="protein sequence ID" value="KAH0448170.1"/>
    <property type="molecule type" value="Genomic_DNA"/>
</dbReference>
<evidence type="ECO:0000313" key="1">
    <source>
        <dbReference type="EMBL" id="KAH0448170.1"/>
    </source>
</evidence>
<gene>
    <name evidence="1" type="ORF">IEQ34_021970</name>
</gene>
<accession>A0AAV7FJY2</accession>
<protein>
    <submittedName>
        <fullName evidence="1">Uncharacterized protein</fullName>
    </submittedName>
</protein>
<proteinExistence type="predicted"/>
<organism evidence="1 2">
    <name type="scientific">Dendrobium chrysotoxum</name>
    <name type="common">Orchid</name>
    <dbReference type="NCBI Taxonomy" id="161865"/>
    <lineage>
        <taxon>Eukaryota</taxon>
        <taxon>Viridiplantae</taxon>
        <taxon>Streptophyta</taxon>
        <taxon>Embryophyta</taxon>
        <taxon>Tracheophyta</taxon>
        <taxon>Spermatophyta</taxon>
        <taxon>Magnoliopsida</taxon>
        <taxon>Liliopsida</taxon>
        <taxon>Asparagales</taxon>
        <taxon>Orchidaceae</taxon>
        <taxon>Epidendroideae</taxon>
        <taxon>Malaxideae</taxon>
        <taxon>Dendrobiinae</taxon>
        <taxon>Dendrobium</taxon>
    </lineage>
</organism>
<name>A0AAV7FJY2_DENCH</name>
<reference evidence="1 2" key="1">
    <citation type="journal article" date="2021" name="Hortic Res">
        <title>Chromosome-scale assembly of the Dendrobium chrysotoxum genome enhances the understanding of orchid evolution.</title>
        <authorList>
            <person name="Zhang Y."/>
            <person name="Zhang G.Q."/>
            <person name="Zhang D."/>
            <person name="Liu X.D."/>
            <person name="Xu X.Y."/>
            <person name="Sun W.H."/>
            <person name="Yu X."/>
            <person name="Zhu X."/>
            <person name="Wang Z.W."/>
            <person name="Zhao X."/>
            <person name="Zhong W.Y."/>
            <person name="Chen H."/>
            <person name="Yin W.L."/>
            <person name="Huang T."/>
            <person name="Niu S.C."/>
            <person name="Liu Z.J."/>
        </authorList>
    </citation>
    <scope>NUCLEOTIDE SEQUENCE [LARGE SCALE GENOMIC DNA]</scope>
    <source>
        <strain evidence="1">Lindl</strain>
    </source>
</reference>
<sequence length="61" mass="7051">MLILELGIWLIPFTLLLAPCRRFVLLVARLQQLHTIIMRPPSSSPNIWSRMAGLNYITFTI</sequence>
<evidence type="ECO:0000313" key="2">
    <source>
        <dbReference type="Proteomes" id="UP000775213"/>
    </source>
</evidence>
<dbReference type="AlphaFoldDB" id="A0AAV7FJY2"/>
<dbReference type="Proteomes" id="UP000775213">
    <property type="component" value="Unassembled WGS sequence"/>
</dbReference>
<keyword evidence="2" id="KW-1185">Reference proteome</keyword>